<dbReference type="PANTHER" id="PTHR33778">
    <property type="entry name" value="PROTEIN MGTC"/>
    <property type="match status" value="1"/>
</dbReference>
<keyword evidence="3" id="KW-1003">Cell membrane</keyword>
<feature type="transmembrane region" description="Helical" evidence="7">
    <location>
        <begin position="34"/>
        <end position="51"/>
    </location>
</feature>
<evidence type="ECO:0000313" key="10">
    <source>
        <dbReference type="Proteomes" id="UP000665020"/>
    </source>
</evidence>
<keyword evidence="10" id="KW-1185">Reference proteome</keyword>
<comment type="subcellular location">
    <subcellularLocation>
        <location evidence="1">Cell membrane</location>
        <topology evidence="1">Multi-pass membrane protein</topology>
    </subcellularLocation>
</comment>
<sequence length="145" mass="15379">MIVWENVFKLFLSAFLAALIGLDREKRNKAAGIRTNIIVAVTSCLIMLLSMEVGKDTGADPGRIAAQIVSGIGFLGAGTIIKQEDKIEGLTTAAGLWGVSGLGMAIGYGIYDIAVAAALIIIFSLFISVGKFTNKDEKETEIENL</sequence>
<evidence type="ECO:0000256" key="2">
    <source>
        <dbReference type="ARBA" id="ARBA00009298"/>
    </source>
</evidence>
<comment type="similarity">
    <text evidence="2">Belongs to the MgtC/SapB family.</text>
</comment>
<dbReference type="RefSeq" id="WP_230867872.1">
    <property type="nucleotide sequence ID" value="NZ_CP046640.1"/>
</dbReference>
<dbReference type="InterPro" id="IPR003416">
    <property type="entry name" value="MgtC/SapB/SrpB/YhiD_fam"/>
</dbReference>
<evidence type="ECO:0000259" key="8">
    <source>
        <dbReference type="Pfam" id="PF02308"/>
    </source>
</evidence>
<evidence type="ECO:0000256" key="7">
    <source>
        <dbReference type="SAM" id="Phobius"/>
    </source>
</evidence>
<keyword evidence="5 7" id="KW-1133">Transmembrane helix</keyword>
<evidence type="ECO:0000313" key="9">
    <source>
        <dbReference type="EMBL" id="QTL99534.1"/>
    </source>
</evidence>
<evidence type="ECO:0000256" key="5">
    <source>
        <dbReference type="ARBA" id="ARBA00022989"/>
    </source>
</evidence>
<keyword evidence="6 7" id="KW-0472">Membrane</keyword>
<feature type="domain" description="MgtC/SapB/SrpB/YhiD N-terminal" evidence="8">
    <location>
        <begin position="10"/>
        <end position="127"/>
    </location>
</feature>
<dbReference type="PANTHER" id="PTHR33778:SF1">
    <property type="entry name" value="MAGNESIUM TRANSPORTER YHID-RELATED"/>
    <property type="match status" value="1"/>
</dbReference>
<evidence type="ECO:0000256" key="6">
    <source>
        <dbReference type="ARBA" id="ARBA00023136"/>
    </source>
</evidence>
<dbReference type="Proteomes" id="UP000665020">
    <property type="component" value="Chromosome"/>
</dbReference>
<keyword evidence="4 7" id="KW-0812">Transmembrane</keyword>
<feature type="transmembrane region" description="Helical" evidence="7">
    <location>
        <begin position="105"/>
        <end position="129"/>
    </location>
</feature>
<dbReference type="Pfam" id="PF02308">
    <property type="entry name" value="MgtC"/>
    <property type="match status" value="1"/>
</dbReference>
<evidence type="ECO:0000256" key="1">
    <source>
        <dbReference type="ARBA" id="ARBA00004651"/>
    </source>
</evidence>
<reference evidence="9" key="1">
    <citation type="submission" date="2019-12" db="EMBL/GenBank/DDBJ databases">
        <authorList>
            <person name="zhang j."/>
            <person name="sun C.M."/>
        </authorList>
    </citation>
    <scope>NUCLEOTIDE SEQUENCE</scope>
    <source>
        <strain evidence="9">NS-1</strain>
    </source>
</reference>
<evidence type="ECO:0000256" key="3">
    <source>
        <dbReference type="ARBA" id="ARBA00022475"/>
    </source>
</evidence>
<evidence type="ECO:0000256" key="4">
    <source>
        <dbReference type="ARBA" id="ARBA00022692"/>
    </source>
</evidence>
<dbReference type="GO" id="GO:0005886">
    <property type="term" value="C:plasma membrane"/>
    <property type="evidence" value="ECO:0007669"/>
    <property type="project" value="UniProtKB-SubCell"/>
</dbReference>
<dbReference type="PRINTS" id="PR01837">
    <property type="entry name" value="MGTCSAPBPROT"/>
</dbReference>
<dbReference type="KEGG" id="ifn:GM661_17045"/>
<protein>
    <submittedName>
        <fullName evidence="9">MgtC/SapB family protein</fullName>
    </submittedName>
</protein>
<name>A0A8A7KNA3_9FIRM</name>
<dbReference type="AlphaFoldDB" id="A0A8A7KNA3"/>
<organism evidence="9 10">
    <name type="scientific">Iocasia fonsfrigidae</name>
    <dbReference type="NCBI Taxonomy" id="2682810"/>
    <lineage>
        <taxon>Bacteria</taxon>
        <taxon>Bacillati</taxon>
        <taxon>Bacillota</taxon>
        <taxon>Clostridia</taxon>
        <taxon>Halanaerobiales</taxon>
        <taxon>Halanaerobiaceae</taxon>
        <taxon>Iocasia</taxon>
    </lineage>
</organism>
<proteinExistence type="inferred from homology"/>
<dbReference type="InterPro" id="IPR049177">
    <property type="entry name" value="MgtC_SapB_SrpB_YhiD_N"/>
</dbReference>
<gene>
    <name evidence="9" type="ORF">GM661_17045</name>
</gene>
<dbReference type="EMBL" id="CP046640">
    <property type="protein sequence ID" value="QTL99534.1"/>
    <property type="molecule type" value="Genomic_DNA"/>
</dbReference>
<accession>A0A8A7KNA3</accession>